<organism evidence="2 3">
    <name type="scientific">Ancylostoma ceylanicum</name>
    <dbReference type="NCBI Taxonomy" id="53326"/>
    <lineage>
        <taxon>Eukaryota</taxon>
        <taxon>Metazoa</taxon>
        <taxon>Ecdysozoa</taxon>
        <taxon>Nematoda</taxon>
        <taxon>Chromadorea</taxon>
        <taxon>Rhabditida</taxon>
        <taxon>Rhabditina</taxon>
        <taxon>Rhabditomorpha</taxon>
        <taxon>Strongyloidea</taxon>
        <taxon>Ancylostomatidae</taxon>
        <taxon>Ancylostomatinae</taxon>
        <taxon>Ancylostoma</taxon>
    </lineage>
</organism>
<proteinExistence type="predicted"/>
<evidence type="ECO:0000256" key="1">
    <source>
        <dbReference type="SAM" id="MobiDB-lite"/>
    </source>
</evidence>
<keyword evidence="3" id="KW-1185">Reference proteome</keyword>
<dbReference type="EMBL" id="JARK01001433">
    <property type="protein sequence ID" value="EYC02824.1"/>
    <property type="molecule type" value="Genomic_DNA"/>
</dbReference>
<comment type="caution">
    <text evidence="2">The sequence shown here is derived from an EMBL/GenBank/DDBJ whole genome shotgun (WGS) entry which is preliminary data.</text>
</comment>
<evidence type="ECO:0000313" key="3">
    <source>
        <dbReference type="Proteomes" id="UP000024635"/>
    </source>
</evidence>
<protein>
    <submittedName>
        <fullName evidence="2">Uncharacterized protein</fullName>
    </submittedName>
</protein>
<feature type="region of interest" description="Disordered" evidence="1">
    <location>
        <begin position="17"/>
        <end position="54"/>
    </location>
</feature>
<feature type="compositionally biased region" description="Polar residues" evidence="1">
    <location>
        <begin position="35"/>
        <end position="46"/>
    </location>
</feature>
<accession>A0A016TIL5</accession>
<sequence>MCAVCASPPAHQLRVEGAAFKKKYSDRRTKKENPSKSATIRPNLSPSDAGILQKIPQPNTYDAEHRTTEELIATQLRQVIAYLDISYCNFVRNQYNNPIKAIRSRSEIRCPHRKIRQAAASAD</sequence>
<dbReference type="AlphaFoldDB" id="A0A016TIL5"/>
<evidence type="ECO:0000313" key="2">
    <source>
        <dbReference type="EMBL" id="EYC02824.1"/>
    </source>
</evidence>
<reference evidence="3" key="1">
    <citation type="journal article" date="2015" name="Nat. Genet.">
        <title>The genome and transcriptome of the zoonotic hookworm Ancylostoma ceylanicum identify infection-specific gene families.</title>
        <authorList>
            <person name="Schwarz E.M."/>
            <person name="Hu Y."/>
            <person name="Antoshechkin I."/>
            <person name="Miller M.M."/>
            <person name="Sternberg P.W."/>
            <person name="Aroian R.V."/>
        </authorList>
    </citation>
    <scope>NUCLEOTIDE SEQUENCE</scope>
    <source>
        <strain evidence="3">HY135</strain>
    </source>
</reference>
<gene>
    <name evidence="2" type="primary">Acey_s0097.g2958</name>
    <name evidence="2" type="ORF">Y032_0097g2958</name>
</gene>
<name>A0A016TIL5_9BILA</name>
<dbReference type="Proteomes" id="UP000024635">
    <property type="component" value="Unassembled WGS sequence"/>
</dbReference>